<dbReference type="eggNOG" id="COG3613">
    <property type="taxonomic scope" value="Bacteria"/>
</dbReference>
<dbReference type="AlphaFoldDB" id="B2IH38"/>
<dbReference type="KEGG" id="bid:Bind_0802"/>
<dbReference type="GO" id="GO:0070694">
    <property type="term" value="F:5-hydroxymethyl-dUMP N-hydrolase activity"/>
    <property type="evidence" value="ECO:0007669"/>
    <property type="project" value="TreeGrafter"/>
</dbReference>
<organism evidence="1 2">
    <name type="scientific">Beijerinckia indica subsp. indica (strain ATCC 9039 / DSM 1715 / NCIMB 8712)</name>
    <dbReference type="NCBI Taxonomy" id="395963"/>
    <lineage>
        <taxon>Bacteria</taxon>
        <taxon>Pseudomonadati</taxon>
        <taxon>Pseudomonadota</taxon>
        <taxon>Alphaproteobacteria</taxon>
        <taxon>Hyphomicrobiales</taxon>
        <taxon>Beijerinckiaceae</taxon>
        <taxon>Beijerinckia</taxon>
    </lineage>
</organism>
<dbReference type="OrthoDB" id="9795789at2"/>
<dbReference type="GO" id="GO:0009159">
    <property type="term" value="P:deoxyribonucleoside monophosphate catabolic process"/>
    <property type="evidence" value="ECO:0007669"/>
    <property type="project" value="TreeGrafter"/>
</dbReference>
<dbReference type="Pfam" id="PF05014">
    <property type="entry name" value="Nuc_deoxyrib_tr"/>
    <property type="match status" value="1"/>
</dbReference>
<dbReference type="InterPro" id="IPR007710">
    <property type="entry name" value="Nucleoside_deoxyribTrfase"/>
</dbReference>
<dbReference type="PANTHER" id="PTHR15364">
    <property type="entry name" value="2'-DEOXYNUCLEOSIDE 5'-PHOSPHATE N-HYDROLASE 1"/>
    <property type="match status" value="1"/>
</dbReference>
<keyword evidence="1" id="KW-0808">Transferase</keyword>
<dbReference type="Proteomes" id="UP000001695">
    <property type="component" value="Chromosome"/>
</dbReference>
<evidence type="ECO:0000313" key="2">
    <source>
        <dbReference type="Proteomes" id="UP000001695"/>
    </source>
</evidence>
<gene>
    <name evidence="1" type="ordered locus">Bind_0802</name>
</gene>
<dbReference type="PANTHER" id="PTHR15364:SF0">
    <property type="entry name" value="2'-DEOXYNUCLEOSIDE 5'-PHOSPHATE N-HYDROLASE 1"/>
    <property type="match status" value="1"/>
</dbReference>
<reference evidence="2" key="1">
    <citation type="submission" date="2008-03" db="EMBL/GenBank/DDBJ databases">
        <title>Complete sequence of chromosome of Beijerinckia indica subsp. indica ATCC 9039.</title>
        <authorList>
            <consortium name="US DOE Joint Genome Institute"/>
            <person name="Copeland A."/>
            <person name="Lucas S."/>
            <person name="Lapidus A."/>
            <person name="Glavina del Rio T."/>
            <person name="Dalin E."/>
            <person name="Tice H."/>
            <person name="Bruce D."/>
            <person name="Goodwin L."/>
            <person name="Pitluck S."/>
            <person name="LaButti K."/>
            <person name="Schmutz J."/>
            <person name="Larimer F."/>
            <person name="Land M."/>
            <person name="Hauser L."/>
            <person name="Kyrpides N."/>
            <person name="Mikhailova N."/>
            <person name="Dunfield P.F."/>
            <person name="Dedysh S.N."/>
            <person name="Liesack W."/>
            <person name="Saw J.H."/>
            <person name="Alam M."/>
            <person name="Chen Y."/>
            <person name="Murrell J.C."/>
            <person name="Richardson P."/>
        </authorList>
    </citation>
    <scope>NUCLEOTIDE SEQUENCE [LARGE SCALE GENOMIC DNA]</scope>
    <source>
        <strain evidence="2">ATCC 9039 / DSM 1715 / NCIMB 8712</strain>
    </source>
</reference>
<keyword evidence="2" id="KW-1185">Reference proteome</keyword>
<dbReference type="RefSeq" id="WP_012383809.1">
    <property type="nucleotide sequence ID" value="NC_010581.1"/>
</dbReference>
<protein>
    <submittedName>
        <fullName evidence="1">Nucleoside 2-deoxyribosyltransferase</fullName>
    </submittedName>
</protein>
<dbReference type="Gene3D" id="3.40.50.450">
    <property type="match status" value="1"/>
</dbReference>
<dbReference type="InterPro" id="IPR051239">
    <property type="entry name" value="2'-dNMP_N-hydrolase"/>
</dbReference>
<dbReference type="SUPFAM" id="SSF52309">
    <property type="entry name" value="N-(deoxy)ribosyltransferase-like"/>
    <property type="match status" value="1"/>
</dbReference>
<reference evidence="1 2" key="2">
    <citation type="journal article" date="2010" name="J. Bacteriol.">
        <title>Complete genome sequence of Beijerinckia indica subsp. indica.</title>
        <authorList>
            <person name="Tamas I."/>
            <person name="Dedysh S.N."/>
            <person name="Liesack W."/>
            <person name="Stott M.B."/>
            <person name="Alam M."/>
            <person name="Murrell J.C."/>
            <person name="Dunfield P.F."/>
        </authorList>
    </citation>
    <scope>NUCLEOTIDE SEQUENCE [LARGE SCALE GENOMIC DNA]</scope>
    <source>
        <strain evidence="2">ATCC 9039 / DSM 1715 / NCIMB 8712</strain>
    </source>
</reference>
<accession>B2IH38</accession>
<dbReference type="STRING" id="395963.Bind_0802"/>
<name>B2IH38_BEII9</name>
<dbReference type="HOGENOM" id="CLU_104078_1_0_5"/>
<sequence length="194" mass="21081">MNVAQRPTLYLAGPEVFLVNAAEIGRRKQRLCLAHGFEGLFPLDNDIIGLPTGTRIDQAIYKANLAMMERADAVIVNLTPFRGPGADVGSVFELGYMAGRGKPVFGYTNVAADLAARVARFDHVTFDEQSGYLRDSTGLMVEDFGNADNLMIDACLALQNHPLVVVDAPQDQLYEDLTGFEQCLRMAAAVLQAS</sequence>
<dbReference type="EMBL" id="CP001016">
    <property type="protein sequence ID" value="ACB94452.1"/>
    <property type="molecule type" value="Genomic_DNA"/>
</dbReference>
<dbReference type="GO" id="GO:0016740">
    <property type="term" value="F:transferase activity"/>
    <property type="evidence" value="ECO:0007669"/>
    <property type="project" value="UniProtKB-KW"/>
</dbReference>
<evidence type="ECO:0000313" key="1">
    <source>
        <dbReference type="EMBL" id="ACB94452.1"/>
    </source>
</evidence>
<proteinExistence type="predicted"/>